<dbReference type="KEGG" id="jre:108997975"/>
<dbReference type="GO" id="GO:0005737">
    <property type="term" value="C:cytoplasm"/>
    <property type="evidence" value="ECO:0000318"/>
    <property type="project" value="GO_Central"/>
</dbReference>
<dbReference type="Gramene" id="Jr07_04310_p1">
    <property type="protein sequence ID" value="cds.Jr07_04310_p1"/>
    <property type="gene ID" value="Jr07_04310"/>
</dbReference>
<evidence type="ECO:0000256" key="1">
    <source>
        <dbReference type="ARBA" id="ARBA00022737"/>
    </source>
</evidence>
<evidence type="ECO:0000313" key="4">
    <source>
        <dbReference type="Proteomes" id="UP000235220"/>
    </source>
</evidence>
<gene>
    <name evidence="5" type="primary">LOC108997975</name>
</gene>
<accession>A0A2I4FE49</accession>
<protein>
    <submittedName>
        <fullName evidence="5">Probable disease resistance protein At4g27220</fullName>
    </submittedName>
</protein>
<dbReference type="Pfam" id="PF23247">
    <property type="entry name" value="LRR_RPS2"/>
    <property type="match status" value="1"/>
</dbReference>
<feature type="domain" description="Disease resistance R13L4/SHOC-2-like LRR" evidence="3">
    <location>
        <begin position="39"/>
        <end position="207"/>
    </location>
</feature>
<dbReference type="OrthoDB" id="1701954at2759"/>
<organism evidence="4 5">
    <name type="scientific">Juglans regia</name>
    <name type="common">English walnut</name>
    <dbReference type="NCBI Taxonomy" id="51240"/>
    <lineage>
        <taxon>Eukaryota</taxon>
        <taxon>Viridiplantae</taxon>
        <taxon>Streptophyta</taxon>
        <taxon>Embryophyta</taxon>
        <taxon>Tracheophyta</taxon>
        <taxon>Spermatophyta</taxon>
        <taxon>Magnoliopsida</taxon>
        <taxon>eudicotyledons</taxon>
        <taxon>Gunneridae</taxon>
        <taxon>Pentapetalae</taxon>
        <taxon>rosids</taxon>
        <taxon>fabids</taxon>
        <taxon>Fagales</taxon>
        <taxon>Juglandaceae</taxon>
        <taxon>Juglans</taxon>
    </lineage>
</organism>
<dbReference type="InterPro" id="IPR032675">
    <property type="entry name" value="LRR_dom_sf"/>
</dbReference>
<dbReference type="PANTHER" id="PTHR47186:SF20">
    <property type="entry name" value="DISEASE RESISTANCE PROTEIN RPS5-LIKE"/>
    <property type="match status" value="1"/>
</dbReference>
<evidence type="ECO:0000259" key="2">
    <source>
        <dbReference type="Pfam" id="PF23247"/>
    </source>
</evidence>
<evidence type="ECO:0000313" key="5">
    <source>
        <dbReference type="RefSeq" id="XP_018829912.1"/>
    </source>
</evidence>
<dbReference type="InterPro" id="IPR057135">
    <property type="entry name" value="At4g27190-like_LRR"/>
</dbReference>
<reference evidence="5" key="1">
    <citation type="submission" date="2025-08" db="UniProtKB">
        <authorList>
            <consortium name="RefSeq"/>
        </authorList>
    </citation>
    <scope>IDENTIFICATION</scope>
    <source>
        <tissue evidence="5">Leaves</tissue>
    </source>
</reference>
<name>A0A2I4FE49_JUGRE</name>
<dbReference type="AlphaFoldDB" id="A0A2I4FE49"/>
<feature type="domain" description="Disease resistance protein At4g27190-like leucine-rich repeats" evidence="2">
    <location>
        <begin position="327"/>
        <end position="412"/>
    </location>
</feature>
<proteinExistence type="predicted"/>
<dbReference type="Pfam" id="PF23598">
    <property type="entry name" value="LRR_14"/>
    <property type="match status" value="1"/>
</dbReference>
<dbReference type="RefSeq" id="XP_018829912.1">
    <property type="nucleotide sequence ID" value="XM_018974367.2"/>
</dbReference>
<keyword evidence="1" id="KW-0677">Repeat</keyword>
<dbReference type="PANTHER" id="PTHR47186">
    <property type="entry name" value="LEUCINE-RICH REPEAT-CONTAINING PROTEIN 57"/>
    <property type="match status" value="1"/>
</dbReference>
<dbReference type="Proteomes" id="UP000235220">
    <property type="component" value="Chromosome 7"/>
</dbReference>
<evidence type="ECO:0000259" key="3">
    <source>
        <dbReference type="Pfam" id="PF23598"/>
    </source>
</evidence>
<dbReference type="GeneID" id="108997975"/>
<dbReference type="InterPro" id="IPR055414">
    <property type="entry name" value="LRR_R13L4/SHOC2-like"/>
</dbReference>
<dbReference type="SUPFAM" id="SSF52058">
    <property type="entry name" value="L domain-like"/>
    <property type="match status" value="1"/>
</dbReference>
<keyword evidence="4" id="KW-1185">Reference proteome</keyword>
<dbReference type="Gene3D" id="3.80.10.10">
    <property type="entry name" value="Ribonuclease Inhibitor"/>
    <property type="match status" value="2"/>
</dbReference>
<sequence length="434" mass="49367">MNNDLERLPDDVSVIQCSEASTLLLQNNPRLDLIPERFLEGFEAVRVLNISGTGIKSLPVSLLQLDDLRALLLNNCRDLEELPPLERLSRLQMLNLSFSGIRELPRGLEQLSNLRHLILSWTINLAAVQGGVISKLSSLEVLDMLGNNYIWKVKEGVNEEQACIEELQCLERLQFLCIRLEWVPCHSYRNTIISLTNRLKRFQIAILGPDHSTDIEKLYSPDAQRCVTMNGIDLSGGQIGCWLSIASVELRITNCRGLNEMLHDLVINSVGSFTNLKKLEIRYANSSFRTGGRAAQYDLLPNLEQLILIDMRGIESISELVNHLGLRFQRLKTIFVADCGKMKYLLSLGNSIRTMPNLEVIQVWTCSNLEELFNYRPLHEINMAPDPILTPKLHKLILRDLPNLRNLCRDEKTWPGNKVKVDVVDCYDLLSTEQ</sequence>